<keyword evidence="5" id="KW-0472">Membrane</keyword>
<dbReference type="InterPro" id="IPR045062">
    <property type="entry name" value="Cyt_c_biogenesis_CcsA/CcmC"/>
</dbReference>
<dbReference type="OrthoDB" id="1709115at2759"/>
<keyword evidence="2" id="KW-0812">Transmembrane</keyword>
<gene>
    <name evidence="6" type="ORF">CTOB1V02_LOCUS10743</name>
</gene>
<dbReference type="GO" id="GO:0020037">
    <property type="term" value="F:heme binding"/>
    <property type="evidence" value="ECO:0007669"/>
    <property type="project" value="InterPro"/>
</dbReference>
<comment type="subcellular location">
    <subcellularLocation>
        <location evidence="1">Membrane</location>
        <topology evidence="1">Multi-pass membrane protein</topology>
    </subcellularLocation>
</comment>
<organism evidence="6">
    <name type="scientific">Cyprideis torosa</name>
    <dbReference type="NCBI Taxonomy" id="163714"/>
    <lineage>
        <taxon>Eukaryota</taxon>
        <taxon>Metazoa</taxon>
        <taxon>Ecdysozoa</taxon>
        <taxon>Arthropoda</taxon>
        <taxon>Crustacea</taxon>
        <taxon>Oligostraca</taxon>
        <taxon>Ostracoda</taxon>
        <taxon>Podocopa</taxon>
        <taxon>Podocopida</taxon>
        <taxon>Cytherocopina</taxon>
        <taxon>Cytheroidea</taxon>
        <taxon>Cytherideidae</taxon>
        <taxon>Cyprideis</taxon>
    </lineage>
</organism>
<dbReference type="InterPro" id="IPR002541">
    <property type="entry name" value="Cyt_c_assembly"/>
</dbReference>
<protein>
    <submittedName>
        <fullName evidence="6">Uncharacterized protein</fullName>
    </submittedName>
</protein>
<keyword evidence="3" id="KW-0201">Cytochrome c-type biogenesis</keyword>
<proteinExistence type="predicted"/>
<dbReference type="PANTHER" id="PTHR30071:SF1">
    <property type="entry name" value="CYTOCHROME B_B6 PROTEIN-RELATED"/>
    <property type="match status" value="1"/>
</dbReference>
<evidence type="ECO:0000256" key="5">
    <source>
        <dbReference type="ARBA" id="ARBA00023136"/>
    </source>
</evidence>
<evidence type="ECO:0000256" key="3">
    <source>
        <dbReference type="ARBA" id="ARBA00022748"/>
    </source>
</evidence>
<dbReference type="Pfam" id="PF01578">
    <property type="entry name" value="Cytochrom_C_asm"/>
    <property type="match status" value="1"/>
</dbReference>
<evidence type="ECO:0000256" key="4">
    <source>
        <dbReference type="ARBA" id="ARBA00022989"/>
    </source>
</evidence>
<dbReference type="PANTHER" id="PTHR30071">
    <property type="entry name" value="HEME EXPORTER PROTEIN C"/>
    <property type="match status" value="1"/>
</dbReference>
<name>A0A7R8WQ36_9CRUS</name>
<dbReference type="InterPro" id="IPR017562">
    <property type="entry name" value="Cyt_c_biogenesis_CcsA"/>
</dbReference>
<dbReference type="AlphaFoldDB" id="A0A7R8WQ36"/>
<evidence type="ECO:0000256" key="2">
    <source>
        <dbReference type="ARBA" id="ARBA00022692"/>
    </source>
</evidence>
<reference evidence="6" key="1">
    <citation type="submission" date="2020-11" db="EMBL/GenBank/DDBJ databases">
        <authorList>
            <person name="Tran Van P."/>
        </authorList>
    </citation>
    <scope>NUCLEOTIDE SEQUENCE</scope>
</reference>
<evidence type="ECO:0000256" key="1">
    <source>
        <dbReference type="ARBA" id="ARBA00004141"/>
    </source>
</evidence>
<evidence type="ECO:0000313" key="6">
    <source>
        <dbReference type="EMBL" id="CAD7232918.1"/>
    </source>
</evidence>
<dbReference type="NCBIfam" id="TIGR03144">
    <property type="entry name" value="cytochr_II_ccsB"/>
    <property type="match status" value="1"/>
</dbReference>
<accession>A0A7R8WQ36</accession>
<dbReference type="GO" id="GO:0005886">
    <property type="term" value="C:plasma membrane"/>
    <property type="evidence" value="ECO:0007669"/>
    <property type="project" value="TreeGrafter"/>
</dbReference>
<sequence length="772" mass="86317">MSRFTLAITRYISYEGSMHIREQATSNEIISSDTYLKLQLNDSVDIREYEIPMNLSSVYSKDGVGPFHKTFHKKIRFKEHVLDIKSEDYIPNAKDSLIANPKEKPVLSLVLAGQEGRITSYFESGDIKNLGGTLFCFNRNDAGMVQIFSDGTNLKIYSPFEGEYMTMATQAKGKVYADSLQDLVPRSLYQLNNTRFVIPDFPKGGHIEYYSGSKKEDLPNVVKLNISSGKDSRSLYIKGGGSLFGQHSNIPEFNPDSIGVRFNIAPDHAEKFGGLLVQDFQGRVKPINTMALEVLRKVYGKDKIYGLDANQFFIAVHSDLSAWLNAPIIKVGKKGGKELNDLVKANEAGYTTMINLIDISKPDGGYILGDLQRKAFAKDPSRRSEYDKEIIKLDERFQILNGIPTGTYLRIIPIKNDLNNTWTSWMTADTKIDSTASDFFKKYFSAVGYGLKTGKWNKADLAVKSISDYQKNWGGIMLLLSFAELFSNSTIIKWLIRIFLGLGLITFVLHAVGLGVRWYISGHAPWSNGYEAVIFISWIGVLAGLLLYRNRNSFIPTTGFLVAVIMMGFAHGGSLLDPQITPLVPVLKSYWLLIHVAIITSSYGFFGLGFVLSIITLVMFILQAFNKNPRIDHSIKELGTVNEMTLTIGVFALTIGTFLGGIWANESWGRYWSWDPKETWAFISVIVYAFVLHMRLIPGLRGRLSFSIGSLWAFSSIVFTYIGVNYFLSGLHSYATGDPIQIPIWVHLSVLLLLLLCVTAGAANYVTKKSSK</sequence>
<dbReference type="EMBL" id="OB665319">
    <property type="protein sequence ID" value="CAD7232918.1"/>
    <property type="molecule type" value="Genomic_DNA"/>
</dbReference>
<keyword evidence="4" id="KW-1133">Transmembrane helix</keyword>
<dbReference type="GO" id="GO:0017004">
    <property type="term" value="P:cytochrome complex assembly"/>
    <property type="evidence" value="ECO:0007669"/>
    <property type="project" value="UniProtKB-KW"/>
</dbReference>